<proteinExistence type="predicted"/>
<organism evidence="1 2">
    <name type="scientific">Portunus trituberculatus</name>
    <name type="common">Swimming crab</name>
    <name type="synonym">Neptunus trituberculatus</name>
    <dbReference type="NCBI Taxonomy" id="210409"/>
    <lineage>
        <taxon>Eukaryota</taxon>
        <taxon>Metazoa</taxon>
        <taxon>Ecdysozoa</taxon>
        <taxon>Arthropoda</taxon>
        <taxon>Crustacea</taxon>
        <taxon>Multicrustacea</taxon>
        <taxon>Malacostraca</taxon>
        <taxon>Eumalacostraca</taxon>
        <taxon>Eucarida</taxon>
        <taxon>Decapoda</taxon>
        <taxon>Pleocyemata</taxon>
        <taxon>Brachyura</taxon>
        <taxon>Eubrachyura</taxon>
        <taxon>Portunoidea</taxon>
        <taxon>Portunidae</taxon>
        <taxon>Portuninae</taxon>
        <taxon>Portunus</taxon>
    </lineage>
</organism>
<gene>
    <name evidence="1" type="ORF">E2C01_050776</name>
</gene>
<sequence length="112" mass="12606">MSKALWMPLKCNAPNVLGDPDDEFAVRLIQDNLDGPWTGAFTGIQGKEEFNQRKLCAVVRVYASHGKVWDSEICCLLARKEDKVIQVCDVCLCEMLGYCVGNFIFVVYQNIV</sequence>
<comment type="caution">
    <text evidence="1">The sequence shown here is derived from an EMBL/GenBank/DDBJ whole genome shotgun (WGS) entry which is preliminary data.</text>
</comment>
<dbReference type="AlphaFoldDB" id="A0A5B7GH11"/>
<protein>
    <submittedName>
        <fullName evidence="1">Uncharacterized protein</fullName>
    </submittedName>
</protein>
<reference evidence="1 2" key="1">
    <citation type="submission" date="2019-05" db="EMBL/GenBank/DDBJ databases">
        <title>Another draft genome of Portunus trituberculatus and its Hox gene families provides insights of decapod evolution.</title>
        <authorList>
            <person name="Jeong J.-H."/>
            <person name="Song I."/>
            <person name="Kim S."/>
            <person name="Choi T."/>
            <person name="Kim D."/>
            <person name="Ryu S."/>
            <person name="Kim W."/>
        </authorList>
    </citation>
    <scope>NUCLEOTIDE SEQUENCE [LARGE SCALE GENOMIC DNA]</scope>
    <source>
        <tissue evidence="1">Muscle</tissue>
    </source>
</reference>
<keyword evidence="2" id="KW-1185">Reference proteome</keyword>
<dbReference type="EMBL" id="VSRR010014270">
    <property type="protein sequence ID" value="MPC56809.1"/>
    <property type="molecule type" value="Genomic_DNA"/>
</dbReference>
<accession>A0A5B7GH11</accession>
<evidence type="ECO:0000313" key="2">
    <source>
        <dbReference type="Proteomes" id="UP000324222"/>
    </source>
</evidence>
<dbReference type="Proteomes" id="UP000324222">
    <property type="component" value="Unassembled WGS sequence"/>
</dbReference>
<evidence type="ECO:0000313" key="1">
    <source>
        <dbReference type="EMBL" id="MPC56809.1"/>
    </source>
</evidence>
<name>A0A5B7GH11_PORTR</name>